<keyword evidence="3" id="KW-1185">Reference proteome</keyword>
<dbReference type="EMBL" id="FJOG01000050">
    <property type="protein sequence ID" value="CZR68057.1"/>
    <property type="molecule type" value="Genomic_DNA"/>
</dbReference>
<dbReference type="Proteomes" id="UP000184330">
    <property type="component" value="Unassembled WGS sequence"/>
</dbReference>
<keyword evidence="1" id="KW-1133">Transmembrane helix</keyword>
<sequence length="635" mass="71015">MPDCLSIPDSEVVYNCTNLWGLNCTNKLGFEPTTLWNITLRIQHFCSTDRRLFLIDGSHATPENAALTHDACKVFAGSSWTMYPTSDIWTRLQNWKFPLFQLVVSSPRPPLGLGVETFVLMHLMGDPIGTIKDLLQKLSKCEARANACFELRANSSGNETDRVWKSLAVIAISFDEWGGDNGSNALRLLGHRLNELKTKLERDPDTGNLERFNAICNEASGALIADRATAFLPIWTAQALFIGAVAVAITKTASITATSSIFVNVEAHSIAFSSLYFWIIPAVFLSSAIGVSQTEGSIPRILKQLVDDPVLQGLGLPTLRNGDVKRRVVSGGVYSWQPATRGPDQSKTWYKSIWQFVEDRENWLPVFAVSSSAITAMLLSGYVPASGWQPRHCAYAAYLSVWIASFTLATCLKHPRPWLLRSSDFLSKKWSDLRARIGKNRNEQPTPVSDEDREIVVKYTMFRIMFLKDTIIALSTLVALLWVQVGPFNRCSSYTLWGFRGLALPGQPENAKILNQRIRTTYPTIAFISISIQVLLIPIMVVIFNWNALCVLCQNDDGTLPRPMRWLGAVRTRIAVLVGRIRRDRGEAPREMEVLIGQSLDLEEPRRDFSDSRESISRVRELKEAQGSVAYLANL</sequence>
<feature type="transmembrane region" description="Helical" evidence="1">
    <location>
        <begin position="230"/>
        <end position="250"/>
    </location>
</feature>
<keyword evidence="1" id="KW-0472">Membrane</keyword>
<evidence type="ECO:0000256" key="1">
    <source>
        <dbReference type="SAM" id="Phobius"/>
    </source>
</evidence>
<protein>
    <submittedName>
        <fullName evidence="2">Uncharacterized protein</fullName>
    </submittedName>
</protein>
<keyword evidence="1" id="KW-0812">Transmembrane</keyword>
<feature type="transmembrane region" description="Helical" evidence="1">
    <location>
        <begin position="270"/>
        <end position="291"/>
    </location>
</feature>
<feature type="transmembrane region" description="Helical" evidence="1">
    <location>
        <begin position="525"/>
        <end position="546"/>
    </location>
</feature>
<evidence type="ECO:0000313" key="3">
    <source>
        <dbReference type="Proteomes" id="UP000184330"/>
    </source>
</evidence>
<accession>A0A1L7XSW1</accession>
<evidence type="ECO:0000313" key="2">
    <source>
        <dbReference type="EMBL" id="CZR68057.1"/>
    </source>
</evidence>
<organism evidence="2 3">
    <name type="scientific">Phialocephala subalpina</name>
    <dbReference type="NCBI Taxonomy" id="576137"/>
    <lineage>
        <taxon>Eukaryota</taxon>
        <taxon>Fungi</taxon>
        <taxon>Dikarya</taxon>
        <taxon>Ascomycota</taxon>
        <taxon>Pezizomycotina</taxon>
        <taxon>Leotiomycetes</taxon>
        <taxon>Helotiales</taxon>
        <taxon>Mollisiaceae</taxon>
        <taxon>Phialocephala</taxon>
        <taxon>Phialocephala fortinii species complex</taxon>
    </lineage>
</organism>
<dbReference type="OrthoDB" id="3010248at2759"/>
<feature type="transmembrane region" description="Helical" evidence="1">
    <location>
        <begin position="395"/>
        <end position="412"/>
    </location>
</feature>
<name>A0A1L7XSW1_9HELO</name>
<gene>
    <name evidence="2" type="ORF">PAC_17956</name>
</gene>
<dbReference type="AlphaFoldDB" id="A0A1L7XSW1"/>
<reference evidence="2 3" key="1">
    <citation type="submission" date="2016-03" db="EMBL/GenBank/DDBJ databases">
        <authorList>
            <person name="Ploux O."/>
        </authorList>
    </citation>
    <scope>NUCLEOTIDE SEQUENCE [LARGE SCALE GENOMIC DNA]</scope>
    <source>
        <strain evidence="2 3">UAMH 11012</strain>
    </source>
</reference>
<feature type="transmembrane region" description="Helical" evidence="1">
    <location>
        <begin position="363"/>
        <end position="383"/>
    </location>
</feature>
<dbReference type="STRING" id="576137.A0A1L7XSW1"/>
<proteinExistence type="predicted"/>